<dbReference type="Gramene" id="Pp3c20_17800V3.3">
    <property type="protein sequence ID" value="PAC:32948079.CDS.1"/>
    <property type="gene ID" value="Pp3c20_17800"/>
</dbReference>
<evidence type="ECO:0000313" key="1">
    <source>
        <dbReference type="EnsemblPlants" id="PAC:32948079.CDS.1"/>
    </source>
</evidence>
<dbReference type="AlphaFoldDB" id="A0A7I3ZF78"/>
<reference evidence="1" key="3">
    <citation type="submission" date="2020-12" db="UniProtKB">
        <authorList>
            <consortium name="EnsemblPlants"/>
        </authorList>
    </citation>
    <scope>IDENTIFICATION</scope>
</reference>
<gene>
    <name evidence="1" type="primary">LOC112273235</name>
</gene>
<reference evidence="1 2" key="2">
    <citation type="journal article" date="2018" name="Plant J.">
        <title>The Physcomitrella patens chromosome-scale assembly reveals moss genome structure and evolution.</title>
        <authorList>
            <person name="Lang D."/>
            <person name="Ullrich K.K."/>
            <person name="Murat F."/>
            <person name="Fuchs J."/>
            <person name="Jenkins J."/>
            <person name="Haas F.B."/>
            <person name="Piednoel M."/>
            <person name="Gundlach H."/>
            <person name="Van Bel M."/>
            <person name="Meyberg R."/>
            <person name="Vives C."/>
            <person name="Morata J."/>
            <person name="Symeonidi A."/>
            <person name="Hiss M."/>
            <person name="Muchero W."/>
            <person name="Kamisugi Y."/>
            <person name="Saleh O."/>
            <person name="Blanc G."/>
            <person name="Decker E.L."/>
            <person name="van Gessel N."/>
            <person name="Grimwood J."/>
            <person name="Hayes R.D."/>
            <person name="Graham S.W."/>
            <person name="Gunter L.E."/>
            <person name="McDaniel S.F."/>
            <person name="Hoernstein S.N.W."/>
            <person name="Larsson A."/>
            <person name="Li F.W."/>
            <person name="Perroud P.F."/>
            <person name="Phillips J."/>
            <person name="Ranjan P."/>
            <person name="Rokshar D.S."/>
            <person name="Rothfels C.J."/>
            <person name="Schneider L."/>
            <person name="Shu S."/>
            <person name="Stevenson D.W."/>
            <person name="Thummler F."/>
            <person name="Tillich M."/>
            <person name="Villarreal Aguilar J.C."/>
            <person name="Widiez T."/>
            <person name="Wong G.K."/>
            <person name="Wymore A."/>
            <person name="Zhang Y."/>
            <person name="Zimmer A.D."/>
            <person name="Quatrano R.S."/>
            <person name="Mayer K.F.X."/>
            <person name="Goodstein D."/>
            <person name="Casacuberta J.M."/>
            <person name="Vandepoele K."/>
            <person name="Reski R."/>
            <person name="Cuming A.C."/>
            <person name="Tuskan G.A."/>
            <person name="Maumus F."/>
            <person name="Salse J."/>
            <person name="Schmutz J."/>
            <person name="Rensing S.A."/>
        </authorList>
    </citation>
    <scope>NUCLEOTIDE SEQUENCE [LARGE SCALE GENOMIC DNA]</scope>
    <source>
        <strain evidence="1 2">cv. Gransden 2004</strain>
    </source>
</reference>
<dbReference type="EMBL" id="ABEU02000020">
    <property type="status" value="NOT_ANNOTATED_CDS"/>
    <property type="molecule type" value="Genomic_DNA"/>
</dbReference>
<organism evidence="1 2">
    <name type="scientific">Physcomitrium patens</name>
    <name type="common">Spreading-leaved earth moss</name>
    <name type="synonym">Physcomitrella patens</name>
    <dbReference type="NCBI Taxonomy" id="3218"/>
    <lineage>
        <taxon>Eukaryota</taxon>
        <taxon>Viridiplantae</taxon>
        <taxon>Streptophyta</taxon>
        <taxon>Embryophyta</taxon>
        <taxon>Bryophyta</taxon>
        <taxon>Bryophytina</taxon>
        <taxon>Bryopsida</taxon>
        <taxon>Funariidae</taxon>
        <taxon>Funariales</taxon>
        <taxon>Funariaceae</taxon>
        <taxon>Physcomitrium</taxon>
    </lineage>
</organism>
<reference evidence="1 2" key="1">
    <citation type="journal article" date="2008" name="Science">
        <title>The Physcomitrella genome reveals evolutionary insights into the conquest of land by plants.</title>
        <authorList>
            <person name="Rensing S."/>
            <person name="Lang D."/>
            <person name="Zimmer A."/>
            <person name="Terry A."/>
            <person name="Salamov A."/>
            <person name="Shapiro H."/>
            <person name="Nishiyama T."/>
            <person name="Perroud P.-F."/>
            <person name="Lindquist E."/>
            <person name="Kamisugi Y."/>
            <person name="Tanahashi T."/>
            <person name="Sakakibara K."/>
            <person name="Fujita T."/>
            <person name="Oishi K."/>
            <person name="Shin-I T."/>
            <person name="Kuroki Y."/>
            <person name="Toyoda A."/>
            <person name="Suzuki Y."/>
            <person name="Hashimoto A."/>
            <person name="Yamaguchi K."/>
            <person name="Sugano A."/>
            <person name="Kohara Y."/>
            <person name="Fujiyama A."/>
            <person name="Anterola A."/>
            <person name="Aoki S."/>
            <person name="Ashton N."/>
            <person name="Barbazuk W.B."/>
            <person name="Barker E."/>
            <person name="Bennetzen J."/>
            <person name="Bezanilla M."/>
            <person name="Blankenship R."/>
            <person name="Cho S.H."/>
            <person name="Dutcher S."/>
            <person name="Estelle M."/>
            <person name="Fawcett J.A."/>
            <person name="Gundlach H."/>
            <person name="Hanada K."/>
            <person name="Heyl A."/>
            <person name="Hicks K.A."/>
            <person name="Hugh J."/>
            <person name="Lohr M."/>
            <person name="Mayer K."/>
            <person name="Melkozernov A."/>
            <person name="Murata T."/>
            <person name="Nelson D."/>
            <person name="Pils B."/>
            <person name="Prigge M."/>
            <person name="Reiss B."/>
            <person name="Renner T."/>
            <person name="Rombauts S."/>
            <person name="Rushton P."/>
            <person name="Sanderfoot A."/>
            <person name="Schween G."/>
            <person name="Shiu S.-H."/>
            <person name="Stueber K."/>
            <person name="Theodoulou F.L."/>
            <person name="Tu H."/>
            <person name="Van de Peer Y."/>
            <person name="Verrier P.J."/>
            <person name="Waters E."/>
            <person name="Wood A."/>
            <person name="Yang L."/>
            <person name="Cove D."/>
            <person name="Cuming A."/>
            <person name="Hasebe M."/>
            <person name="Lucas S."/>
            <person name="Mishler D.B."/>
            <person name="Reski R."/>
            <person name="Grigoriev I."/>
            <person name="Quatrano R.S."/>
            <person name="Boore J.L."/>
        </authorList>
    </citation>
    <scope>NUCLEOTIDE SEQUENCE [LARGE SCALE GENOMIC DNA]</scope>
    <source>
        <strain evidence="1 2">cv. Gransden 2004</strain>
    </source>
</reference>
<sequence>MMGEPWLVDLRKNLSRYSLNLTRVRSSLLCRYSARPTKPSRVWVFGIVVRNSDPYLAQFHGTDRGKTSAKCPSRLAMDLGELLQTQQQIDALDFQFIDVCDCLYIYIYIGITRKTPP</sequence>
<evidence type="ECO:0000313" key="2">
    <source>
        <dbReference type="Proteomes" id="UP000006727"/>
    </source>
</evidence>
<accession>A0A7I3ZF78</accession>
<keyword evidence="2" id="KW-1185">Reference proteome</keyword>
<protein>
    <submittedName>
        <fullName evidence="1">Uncharacterized protein</fullName>
    </submittedName>
</protein>
<dbReference type="EnsemblPlants" id="Pp3c20_17800V3.3">
    <property type="protein sequence ID" value="PAC:32948079.CDS.1"/>
    <property type="gene ID" value="Pp3c20_17800"/>
</dbReference>
<name>A0A7I3ZF78_PHYPA</name>
<dbReference type="Proteomes" id="UP000006727">
    <property type="component" value="Chromosome 20"/>
</dbReference>
<proteinExistence type="predicted"/>